<gene>
    <name evidence="1" type="ORF">Tci_921319</name>
</gene>
<dbReference type="EMBL" id="BKCJ011740247">
    <property type="protein sequence ID" value="GFD49350.1"/>
    <property type="molecule type" value="Genomic_DNA"/>
</dbReference>
<organism evidence="1">
    <name type="scientific">Tanacetum cinerariifolium</name>
    <name type="common">Dalmatian daisy</name>
    <name type="synonym">Chrysanthemum cinerariifolium</name>
    <dbReference type="NCBI Taxonomy" id="118510"/>
    <lineage>
        <taxon>Eukaryota</taxon>
        <taxon>Viridiplantae</taxon>
        <taxon>Streptophyta</taxon>
        <taxon>Embryophyta</taxon>
        <taxon>Tracheophyta</taxon>
        <taxon>Spermatophyta</taxon>
        <taxon>Magnoliopsida</taxon>
        <taxon>eudicotyledons</taxon>
        <taxon>Gunneridae</taxon>
        <taxon>Pentapetalae</taxon>
        <taxon>asterids</taxon>
        <taxon>campanulids</taxon>
        <taxon>Asterales</taxon>
        <taxon>Asteraceae</taxon>
        <taxon>Asteroideae</taxon>
        <taxon>Anthemideae</taxon>
        <taxon>Anthemidinae</taxon>
        <taxon>Tanacetum</taxon>
    </lineage>
</organism>
<dbReference type="AlphaFoldDB" id="A0A699WSX0"/>
<protein>
    <submittedName>
        <fullName evidence="1">Uncharacterized protein</fullName>
    </submittedName>
</protein>
<reference evidence="1" key="1">
    <citation type="journal article" date="2019" name="Sci. Rep.">
        <title>Draft genome of Tanacetum cinerariifolium, the natural source of mosquito coil.</title>
        <authorList>
            <person name="Yamashiro T."/>
            <person name="Shiraishi A."/>
            <person name="Satake H."/>
            <person name="Nakayama K."/>
        </authorList>
    </citation>
    <scope>NUCLEOTIDE SEQUENCE</scope>
</reference>
<evidence type="ECO:0000313" key="1">
    <source>
        <dbReference type="EMBL" id="GFD49350.1"/>
    </source>
</evidence>
<accession>A0A699WSX0</accession>
<sequence length="124" mass="13139">LSDKQDSAVTTFAKALHGLEVISTHLAHDVVAKHGRGLGVCISAEILIQIDFVAFHFRAVAVAGAVKAGNASAARHTGSNLSSWRASQGRVRSGTKVERLQLCLETADAAHRRDRPECRATGNA</sequence>
<proteinExistence type="predicted"/>
<name>A0A699WSX0_TANCI</name>
<comment type="caution">
    <text evidence="1">The sequence shown here is derived from an EMBL/GenBank/DDBJ whole genome shotgun (WGS) entry which is preliminary data.</text>
</comment>
<feature type="non-terminal residue" evidence="1">
    <location>
        <position position="124"/>
    </location>
</feature>
<feature type="non-terminal residue" evidence="1">
    <location>
        <position position="1"/>
    </location>
</feature>